<organism evidence="1 2">
    <name type="scientific">Shouchella miscanthi</name>
    <dbReference type="NCBI Taxonomy" id="2598861"/>
    <lineage>
        <taxon>Bacteria</taxon>
        <taxon>Bacillati</taxon>
        <taxon>Bacillota</taxon>
        <taxon>Bacilli</taxon>
        <taxon>Bacillales</taxon>
        <taxon>Bacillaceae</taxon>
        <taxon>Shouchella</taxon>
    </lineage>
</organism>
<protein>
    <submittedName>
        <fullName evidence="1">Uncharacterized protein</fullName>
    </submittedName>
</protein>
<dbReference type="EMBL" id="JAROAS010000039">
    <property type="protein sequence ID" value="MED4129681.1"/>
    <property type="molecule type" value="Genomic_DNA"/>
</dbReference>
<proteinExistence type="predicted"/>
<accession>A0ABU6NNC0</accession>
<evidence type="ECO:0000313" key="1">
    <source>
        <dbReference type="EMBL" id="MED4129681.1"/>
    </source>
</evidence>
<reference evidence="1 2" key="1">
    <citation type="submission" date="2023-03" db="EMBL/GenBank/DDBJ databases">
        <title>Bacillus Genome Sequencing.</title>
        <authorList>
            <person name="Dunlap C."/>
        </authorList>
    </citation>
    <scope>NUCLEOTIDE SEQUENCE [LARGE SCALE GENOMIC DNA]</scope>
    <source>
        <strain evidence="1 2">B-4107</strain>
    </source>
</reference>
<dbReference type="RefSeq" id="WP_158331934.1">
    <property type="nucleotide sequence ID" value="NZ_JAROAS010000039.1"/>
</dbReference>
<comment type="caution">
    <text evidence="1">The sequence shown here is derived from an EMBL/GenBank/DDBJ whole genome shotgun (WGS) entry which is preliminary data.</text>
</comment>
<keyword evidence="2" id="KW-1185">Reference proteome</keyword>
<gene>
    <name evidence="1" type="ORF">P5F74_16215</name>
</gene>
<evidence type="ECO:0000313" key="2">
    <source>
        <dbReference type="Proteomes" id="UP001341820"/>
    </source>
</evidence>
<dbReference type="Proteomes" id="UP001341820">
    <property type="component" value="Unassembled WGS sequence"/>
</dbReference>
<sequence>MNRENKIVTLIAAKTEEQWKRQGVYDVFERYEQWGHSDRSGDLYTFFMNKK</sequence>
<name>A0ABU6NNC0_9BACI</name>